<evidence type="ECO:0000313" key="2">
    <source>
        <dbReference type="Proteomes" id="UP001484239"/>
    </source>
</evidence>
<dbReference type="Pfam" id="PF13483">
    <property type="entry name" value="Lactamase_B_3"/>
    <property type="match status" value="1"/>
</dbReference>
<comment type="caution">
    <text evidence="1">The sequence shown here is derived from an EMBL/GenBank/DDBJ whole genome shotgun (WGS) entry which is preliminary data.</text>
</comment>
<dbReference type="InterPro" id="IPR036866">
    <property type="entry name" value="RibonucZ/Hydroxyglut_hydro"/>
</dbReference>
<name>A0ABU9E558_9BACT</name>
<reference evidence="1 2" key="1">
    <citation type="submission" date="2024-02" db="EMBL/GenBank/DDBJ databases">
        <title>A novel Gemmatimonadota bacterium.</title>
        <authorList>
            <person name="Du Z.-J."/>
            <person name="Ye Y.-Q."/>
        </authorList>
    </citation>
    <scope>NUCLEOTIDE SEQUENCE [LARGE SCALE GENOMIC DNA]</scope>
    <source>
        <strain evidence="1 2">DH-20</strain>
    </source>
</reference>
<dbReference type="Proteomes" id="UP001484239">
    <property type="component" value="Unassembled WGS sequence"/>
</dbReference>
<gene>
    <name evidence="1" type="ORF">WI372_02630</name>
</gene>
<sequence>MPHQLLSGITWFRGSSIRIRRDGVEVHVDPYGGDDAASHDRPADFILLTHPHYDNFSEEDIDRLRSSETVVIAPASMKKQLTDADHFLRPGDVLQLKDFDLLAMPAYNVDKRYHPAEAGWLGYVFTLGGVTYYHAGDTDLIDAMMSVRCDVAFLPVDGHYTMNGAEAARAAELCGAEVVVPIRWSESTADEAHALAESLSIDVALLERAG</sequence>
<dbReference type="Gene3D" id="3.60.15.10">
    <property type="entry name" value="Ribonuclease Z/Hydroxyacylglutathione hydrolase-like"/>
    <property type="match status" value="1"/>
</dbReference>
<keyword evidence="2" id="KW-1185">Reference proteome</keyword>
<organism evidence="1 2">
    <name type="scientific">Gaopeijia maritima</name>
    <dbReference type="NCBI Taxonomy" id="3119007"/>
    <lineage>
        <taxon>Bacteria</taxon>
        <taxon>Pseudomonadati</taxon>
        <taxon>Gemmatimonadota</taxon>
        <taxon>Longimicrobiia</taxon>
        <taxon>Gaopeijiales</taxon>
        <taxon>Gaopeijiaceae</taxon>
        <taxon>Gaopeijia</taxon>
    </lineage>
</organism>
<dbReference type="RefSeq" id="WP_405282813.1">
    <property type="nucleotide sequence ID" value="NZ_CP144380.1"/>
</dbReference>
<proteinExistence type="predicted"/>
<protein>
    <submittedName>
        <fullName evidence="1">MBL fold metallo-hydrolase</fullName>
    </submittedName>
</protein>
<dbReference type="PANTHER" id="PTHR43546">
    <property type="entry name" value="UPF0173 METAL-DEPENDENT HYDROLASE MJ1163-RELATED"/>
    <property type="match status" value="1"/>
</dbReference>
<evidence type="ECO:0000313" key="1">
    <source>
        <dbReference type="EMBL" id="MEK9499877.1"/>
    </source>
</evidence>
<dbReference type="EMBL" id="JBBHLI010000001">
    <property type="protein sequence ID" value="MEK9499877.1"/>
    <property type="molecule type" value="Genomic_DNA"/>
</dbReference>
<accession>A0ABU9E558</accession>
<dbReference type="SUPFAM" id="SSF56281">
    <property type="entry name" value="Metallo-hydrolase/oxidoreductase"/>
    <property type="match status" value="1"/>
</dbReference>
<dbReference type="PANTHER" id="PTHR43546:SF8">
    <property type="entry name" value="METALLO-BETA-LACTAMASE DOMAIN-CONTAINING PROTEIN"/>
    <property type="match status" value="1"/>
</dbReference>
<dbReference type="InterPro" id="IPR050114">
    <property type="entry name" value="UPF0173_UPF0282_UlaG_hydrolase"/>
</dbReference>
<dbReference type="CDD" id="cd06262">
    <property type="entry name" value="metallo-hydrolase-like_MBL-fold"/>
    <property type="match status" value="1"/>
</dbReference>